<dbReference type="OMA" id="CYENCYL"/>
<feature type="site" description="Important for beta-aspartyl-AMP intermediate formation" evidence="14">
    <location>
        <position position="348"/>
    </location>
</feature>
<dbReference type="AlphaFoldDB" id="A0A915HV04"/>
<keyword evidence="4" id="KW-0436">Ligase</keyword>
<dbReference type="WBParaSite" id="nRc.2.0.1.t05195-RA">
    <property type="protein sequence ID" value="nRc.2.0.1.t05195-RA"/>
    <property type="gene ID" value="nRc.2.0.1.g05195"/>
</dbReference>
<dbReference type="GO" id="GO:0004066">
    <property type="term" value="F:asparagine synthase (glutamine-hydrolyzing) activity"/>
    <property type="evidence" value="ECO:0007669"/>
    <property type="project" value="UniProtKB-EC"/>
</dbReference>
<name>A0A915HV04_ROMCU</name>
<dbReference type="GO" id="GO:0005829">
    <property type="term" value="C:cytosol"/>
    <property type="evidence" value="ECO:0007669"/>
    <property type="project" value="TreeGrafter"/>
</dbReference>
<evidence type="ECO:0000256" key="9">
    <source>
        <dbReference type="ARBA" id="ARBA00022962"/>
    </source>
</evidence>
<evidence type="ECO:0000256" key="3">
    <source>
        <dbReference type="ARBA" id="ARBA00021389"/>
    </source>
</evidence>
<dbReference type="Proteomes" id="UP000887565">
    <property type="component" value="Unplaced"/>
</dbReference>
<reference evidence="18" key="1">
    <citation type="submission" date="2022-11" db="UniProtKB">
        <authorList>
            <consortium name="WormBaseParasite"/>
        </authorList>
    </citation>
    <scope>IDENTIFICATION</scope>
</reference>
<dbReference type="InterPro" id="IPR001962">
    <property type="entry name" value="Asn_synthase"/>
</dbReference>
<keyword evidence="17" id="KW-1185">Reference proteome</keyword>
<dbReference type="Gene3D" id="3.40.50.620">
    <property type="entry name" value="HUPs"/>
    <property type="match status" value="1"/>
</dbReference>
<dbReference type="Pfam" id="PF13537">
    <property type="entry name" value="GATase_7"/>
    <property type="match status" value="1"/>
</dbReference>
<dbReference type="SUPFAM" id="SSF56235">
    <property type="entry name" value="N-terminal nucleophile aminohydrolases (Ntn hydrolases)"/>
    <property type="match status" value="1"/>
</dbReference>
<evidence type="ECO:0000256" key="13">
    <source>
        <dbReference type="PIRSR" id="PIRSR001589-2"/>
    </source>
</evidence>
<feature type="region of interest" description="Disordered" evidence="15">
    <location>
        <begin position="1"/>
        <end position="30"/>
    </location>
</feature>
<dbReference type="InterPro" id="IPR029055">
    <property type="entry name" value="Ntn_hydrolases_N"/>
</dbReference>
<evidence type="ECO:0000256" key="6">
    <source>
        <dbReference type="ARBA" id="ARBA00022741"/>
    </source>
</evidence>
<evidence type="ECO:0000259" key="16">
    <source>
        <dbReference type="PROSITE" id="PS51278"/>
    </source>
</evidence>
<accession>A0A915HV04</accession>
<dbReference type="NCBIfam" id="TIGR01536">
    <property type="entry name" value="asn_synth_AEB"/>
    <property type="match status" value="1"/>
</dbReference>
<dbReference type="GO" id="GO:0005524">
    <property type="term" value="F:ATP binding"/>
    <property type="evidence" value="ECO:0007669"/>
    <property type="project" value="UniProtKB-KW"/>
</dbReference>
<feature type="compositionally biased region" description="Basic and acidic residues" evidence="15">
    <location>
        <begin position="20"/>
        <end position="30"/>
    </location>
</feature>
<feature type="compositionally biased region" description="Polar residues" evidence="15">
    <location>
        <begin position="1"/>
        <end position="16"/>
    </location>
</feature>
<evidence type="ECO:0000256" key="5">
    <source>
        <dbReference type="ARBA" id="ARBA00022605"/>
    </source>
</evidence>
<dbReference type="CDD" id="cd01991">
    <property type="entry name" value="Asn_synthase_B_C"/>
    <property type="match status" value="1"/>
</dbReference>
<dbReference type="EC" id="6.3.5.4" evidence="2"/>
<evidence type="ECO:0000256" key="12">
    <source>
        <dbReference type="PIRNR" id="PIRNR001589"/>
    </source>
</evidence>
<evidence type="ECO:0000256" key="10">
    <source>
        <dbReference type="ARBA" id="ARBA00030234"/>
    </source>
</evidence>
<feature type="binding site" evidence="13">
    <location>
        <position position="107"/>
    </location>
    <ligand>
        <name>L-glutamine</name>
        <dbReference type="ChEBI" id="CHEBI:58359"/>
    </ligand>
</feature>
<dbReference type="PIRSF" id="PIRSF001589">
    <property type="entry name" value="Asn_synthetase_glu-h"/>
    <property type="match status" value="1"/>
</dbReference>
<evidence type="ECO:0000313" key="17">
    <source>
        <dbReference type="Proteomes" id="UP000887565"/>
    </source>
</evidence>
<comment type="catalytic activity">
    <reaction evidence="11">
        <text>L-aspartate + L-glutamine + ATP + H2O = L-asparagine + L-glutamate + AMP + diphosphate + H(+)</text>
        <dbReference type="Rhea" id="RHEA:12228"/>
        <dbReference type="ChEBI" id="CHEBI:15377"/>
        <dbReference type="ChEBI" id="CHEBI:15378"/>
        <dbReference type="ChEBI" id="CHEBI:29985"/>
        <dbReference type="ChEBI" id="CHEBI:29991"/>
        <dbReference type="ChEBI" id="CHEBI:30616"/>
        <dbReference type="ChEBI" id="CHEBI:33019"/>
        <dbReference type="ChEBI" id="CHEBI:58048"/>
        <dbReference type="ChEBI" id="CHEBI:58359"/>
        <dbReference type="ChEBI" id="CHEBI:456215"/>
        <dbReference type="EC" id="6.3.5.4"/>
    </reaction>
</comment>
<evidence type="ECO:0000256" key="8">
    <source>
        <dbReference type="ARBA" id="ARBA00022888"/>
    </source>
</evidence>
<dbReference type="SUPFAM" id="SSF52402">
    <property type="entry name" value="Adenine nucleotide alpha hydrolases-like"/>
    <property type="match status" value="1"/>
</dbReference>
<dbReference type="PANTHER" id="PTHR11772:SF2">
    <property type="entry name" value="ASPARAGINE SYNTHETASE [GLUTAMINE-HYDROLYZING]"/>
    <property type="match status" value="1"/>
</dbReference>
<evidence type="ECO:0000256" key="1">
    <source>
        <dbReference type="ARBA" id="ARBA00005187"/>
    </source>
</evidence>
<evidence type="ECO:0000256" key="7">
    <source>
        <dbReference type="ARBA" id="ARBA00022840"/>
    </source>
</evidence>
<feature type="binding site" evidence="13">
    <location>
        <position position="272"/>
    </location>
    <ligand>
        <name>ATP</name>
        <dbReference type="ChEBI" id="CHEBI:30616"/>
    </ligand>
</feature>
<protein>
    <recommendedName>
        <fullName evidence="3">Asparagine synthetase [glutamine-hydrolyzing]</fullName>
        <ecNumber evidence="2">6.3.5.4</ecNumber>
    </recommendedName>
    <alternativeName>
        <fullName evidence="10">Glutamine-dependent asparagine synthetase</fullName>
    </alternativeName>
</protein>
<keyword evidence="6 12" id="KW-0547">Nucleotide-binding</keyword>
<evidence type="ECO:0000256" key="11">
    <source>
        <dbReference type="ARBA" id="ARBA00048741"/>
    </source>
</evidence>
<dbReference type="CDD" id="cd00712">
    <property type="entry name" value="AsnB"/>
    <property type="match status" value="1"/>
</dbReference>
<dbReference type="PANTHER" id="PTHR11772">
    <property type="entry name" value="ASPARAGINE SYNTHETASE"/>
    <property type="match status" value="1"/>
</dbReference>
<organism evidence="17 18">
    <name type="scientific">Romanomermis culicivorax</name>
    <name type="common">Nematode worm</name>
    <dbReference type="NCBI Taxonomy" id="13658"/>
    <lineage>
        <taxon>Eukaryota</taxon>
        <taxon>Metazoa</taxon>
        <taxon>Ecdysozoa</taxon>
        <taxon>Nematoda</taxon>
        <taxon>Enoplea</taxon>
        <taxon>Dorylaimia</taxon>
        <taxon>Mermithida</taxon>
        <taxon>Mermithoidea</taxon>
        <taxon>Mermithidae</taxon>
        <taxon>Romanomermis</taxon>
    </lineage>
</organism>
<feature type="binding site" evidence="13">
    <location>
        <begin position="346"/>
        <end position="347"/>
    </location>
    <ligand>
        <name>ATP</name>
        <dbReference type="ChEBI" id="CHEBI:30616"/>
    </ligand>
</feature>
<dbReference type="InterPro" id="IPR033738">
    <property type="entry name" value="AsnB_N"/>
</dbReference>
<evidence type="ECO:0000256" key="15">
    <source>
        <dbReference type="SAM" id="MobiDB-lite"/>
    </source>
</evidence>
<evidence type="ECO:0000256" key="14">
    <source>
        <dbReference type="PIRSR" id="PIRSR001589-3"/>
    </source>
</evidence>
<evidence type="ECO:0000256" key="4">
    <source>
        <dbReference type="ARBA" id="ARBA00022598"/>
    </source>
</evidence>
<dbReference type="GO" id="GO:0006529">
    <property type="term" value="P:asparagine biosynthetic process"/>
    <property type="evidence" value="ECO:0007669"/>
    <property type="project" value="UniProtKB-KW"/>
</dbReference>
<dbReference type="PROSITE" id="PS51278">
    <property type="entry name" value="GATASE_TYPE_2"/>
    <property type="match status" value="1"/>
</dbReference>
<keyword evidence="8" id="KW-0061">Asparagine biosynthesis</keyword>
<keyword evidence="9" id="KW-0315">Glutamine amidotransferase</keyword>
<dbReference type="Pfam" id="PF00733">
    <property type="entry name" value="Asn_synthase"/>
    <property type="match status" value="2"/>
</dbReference>
<dbReference type="InterPro" id="IPR050795">
    <property type="entry name" value="Asn_Synthetase"/>
</dbReference>
<evidence type="ECO:0000256" key="2">
    <source>
        <dbReference type="ARBA" id="ARBA00012737"/>
    </source>
</evidence>
<dbReference type="InterPro" id="IPR014729">
    <property type="entry name" value="Rossmann-like_a/b/a_fold"/>
</dbReference>
<dbReference type="Gene3D" id="3.60.20.10">
    <property type="entry name" value="Glutamine Phosphoribosylpyrophosphate, subunit 1, domain 1"/>
    <property type="match status" value="1"/>
</dbReference>
<dbReference type="NCBIfam" id="NF006949">
    <property type="entry name" value="PRK09431.1"/>
    <property type="match status" value="1"/>
</dbReference>
<sequence length="549" mass="62885">MQINNGRPLVQTNLHSNRAPKKEEKPLLQHRGPDWSGFKTVDNHFLAHERLSILDVGSHGDQPMESKCRFHGDQGRVICIANCEIYNFEQLYMEKLHKDHIRCSNSDAEILLHMYEEYGDSMPQYLDGDFAFVIYDSRIGHFLVARDQVGVMSLYQGWSDDGSIWISSEMKAMYGRCSKIIHFPPGCLFSSSDMSMKRWYEPLWHDEEYFPMQKANLKIIKDLFEQAVEKRMMSDVPYGALLSGGLDSSLVAAIMARKLKAAGSSTVHTFSIGLSDSSDLEAARKVARHLGTIHHELQFTIDDGINSLENVIYHLETYDLAMVRAGILSYLLARRIKALGFKMVLSGEGADEIFGGYLFMDYAPDDETFGRFCVWMVKSLHYLNCLRVNKGSAAWGLEVRVPFLDKDFMDMIMNLHPGEKLHVSQGGRIEKYILRKAFDQPHDPYLPEEILWRQKEQFDDGVGYSWTDAMRSYAASQVSDEEMAIADATYPTNTPETKEAYLYRRTFEGLFGRDEACKRVIQCYKPRSDWGCNKDTCGRLNKIHKIHSL</sequence>
<feature type="binding site" evidence="13">
    <location>
        <position position="241"/>
    </location>
    <ligand>
        <name>ATP</name>
        <dbReference type="ChEBI" id="CHEBI:30616"/>
    </ligand>
</feature>
<keyword evidence="5" id="KW-0028">Amino-acid biosynthesis</keyword>
<comment type="pathway">
    <text evidence="1">Amino-acid biosynthesis; L-asparagine biosynthesis; L-asparagine from L-aspartate (L-Gln route): step 1/1.</text>
</comment>
<evidence type="ECO:0000313" key="18">
    <source>
        <dbReference type="WBParaSite" id="nRc.2.0.1.t05195-RA"/>
    </source>
</evidence>
<proteinExistence type="predicted"/>
<dbReference type="InterPro" id="IPR006426">
    <property type="entry name" value="Asn_synth_AEB"/>
</dbReference>
<dbReference type="InterPro" id="IPR017932">
    <property type="entry name" value="GATase_2_dom"/>
</dbReference>
<feature type="domain" description="Glutamine amidotransferase type-2" evidence="16">
    <location>
        <begin position="1"/>
        <end position="194"/>
    </location>
</feature>
<keyword evidence="7 12" id="KW-0067">ATP-binding</keyword>